<sequence length="1266" mass="137220">MNWPRVLDSTYAHSVVVDTQVSGSGEPLLGKPWDPQEGKSSSSRQRSILSFSLHVTLVAIQLVLLVVWHQEWEHQIVFSLDQELRVARLVKGILTTFITLYSALLVFVTQSLALGRDLHKMQLLTATHDNAAAWSGLGSAVVRLWQQRAVPASPIGVLTALTYLASISVLHTAFPGVAAPQSLVVNQSVPISTQSLPAFDFSAVDENNKEDFLYAVGQYASGSLDFLPFLTPSNTLGLHEATLYDVLEPNTGTGSVRVNATSFNISCGYIPDTAFNGKAQTINVGGTEFWLEETVNGTISTVKDILETDGTVLGGPTFPFPAVFYTTIPVLDSHNNTAPSITVINLNQPIQVFRCSLTLVHQTVLVDAQSHNLTTSESTSIRKHTSTWAPFSGQLDDLSSVVFADGARGFLDIWEGWYSAMPPTTADMALLPQLELYPFNNTVRNVAYLHDVENQLAKIVASMFWTLGHVPPPSAYTSSVFNVSLLAGQAVVTESVIQGRLNLDIISIVECLLASLALLGLSFRFLNMRRVKQDGWAMKIQSLGVLQTIWLYRNHSELAASLEQVPVPTDVNLRRAGMLRVQFINGTVRIRAADLGGINADKLSERTYGPGRPVKKSDEASPPSTWTSVTVLSLVSTVLHSTLIVIHLLLGMLCGMKLEHRITFSLAQQPLVAWLISTIATGFITIYTAGLVFLAQTLSIKRCLRTTQMLTVTHDTVTAWRGIGFALVSILHQTPSLSAVLPVFVYLLGILALHITTPALLMVQVFNSTVSVPATTQGIPTFTFSGQQLSSLEAQIDVLHSPLLYAQGALSYIPFINTSVPKLGLEGGMLYDVLENSNLGTGTATVDAVDFNMTCGYFADPVVNSTARTITILGSDYYLPSFMSGTNFSFISTLQYPWDRLPANLSADTLGTMYMSPTVFCSMIPISDSAGNTGVSVNTSGITGPGGPASGITGPSGPAKVQIFGCSLGLVNRSVSVDSQSRLLSKDQASIRKNSSTWSPFLETGNKEALASPYEALASDWESWYSVFRLSNMLPMETVEILPSLADLFFFQRFNLSAGSSVTLHQFEDALADLVASTYWTLGHIPPVPGFTPTRLEASGPPPIEVSLLKGNALFLEDTFETRLDANMYFILIGAVVSAVLLLLSLHFSAFRKTADEGIISGMGPLHIIWLYRNHPELAAELEQAVDPITLNLRKGGMGIDFEQYSLEVQRLLLDPIQAAPAHLITIPTLISLDPDAGKSRDSLYVGCSSSPRFPSMSGWMLGPRS</sequence>
<accession>A0AAD7B892</accession>
<feature type="transmembrane region" description="Helical" evidence="1">
    <location>
        <begin position="155"/>
        <end position="174"/>
    </location>
</feature>
<dbReference type="Proteomes" id="UP001221142">
    <property type="component" value="Unassembled WGS sequence"/>
</dbReference>
<gene>
    <name evidence="2" type="ORF">FB45DRAFT_1065030</name>
</gene>
<feature type="transmembrane region" description="Helical" evidence="1">
    <location>
        <begin position="671"/>
        <end position="695"/>
    </location>
</feature>
<evidence type="ECO:0008006" key="4">
    <source>
        <dbReference type="Google" id="ProtNLM"/>
    </source>
</evidence>
<comment type="caution">
    <text evidence="2">The sequence shown here is derived from an EMBL/GenBank/DDBJ whole genome shotgun (WGS) entry which is preliminary data.</text>
</comment>
<feature type="transmembrane region" description="Helical" evidence="1">
    <location>
        <begin position="505"/>
        <end position="526"/>
    </location>
</feature>
<feature type="transmembrane region" description="Helical" evidence="1">
    <location>
        <begin position="625"/>
        <end position="651"/>
    </location>
</feature>
<feature type="transmembrane region" description="Helical" evidence="1">
    <location>
        <begin position="89"/>
        <end position="114"/>
    </location>
</feature>
<name>A0AAD7B892_9AGAR</name>
<keyword evidence="1" id="KW-1133">Transmembrane helix</keyword>
<keyword evidence="3" id="KW-1185">Reference proteome</keyword>
<dbReference type="AlphaFoldDB" id="A0AAD7B892"/>
<evidence type="ECO:0000313" key="2">
    <source>
        <dbReference type="EMBL" id="KAJ7613431.1"/>
    </source>
</evidence>
<organism evidence="2 3">
    <name type="scientific">Roridomyces roridus</name>
    <dbReference type="NCBI Taxonomy" id="1738132"/>
    <lineage>
        <taxon>Eukaryota</taxon>
        <taxon>Fungi</taxon>
        <taxon>Dikarya</taxon>
        <taxon>Basidiomycota</taxon>
        <taxon>Agaricomycotina</taxon>
        <taxon>Agaricomycetes</taxon>
        <taxon>Agaricomycetidae</taxon>
        <taxon>Agaricales</taxon>
        <taxon>Marasmiineae</taxon>
        <taxon>Mycenaceae</taxon>
        <taxon>Roridomyces</taxon>
    </lineage>
</organism>
<evidence type="ECO:0000256" key="1">
    <source>
        <dbReference type="SAM" id="Phobius"/>
    </source>
</evidence>
<protein>
    <recommendedName>
        <fullName evidence="4">Transmembrane protein</fullName>
    </recommendedName>
</protein>
<proteinExistence type="predicted"/>
<dbReference type="EMBL" id="JARKIF010000028">
    <property type="protein sequence ID" value="KAJ7613431.1"/>
    <property type="molecule type" value="Genomic_DNA"/>
</dbReference>
<feature type="transmembrane region" description="Helical" evidence="1">
    <location>
        <begin position="48"/>
        <end position="69"/>
    </location>
</feature>
<feature type="transmembrane region" description="Helical" evidence="1">
    <location>
        <begin position="739"/>
        <end position="763"/>
    </location>
</feature>
<keyword evidence="1" id="KW-0812">Transmembrane</keyword>
<feature type="transmembrane region" description="Helical" evidence="1">
    <location>
        <begin position="1128"/>
        <end position="1146"/>
    </location>
</feature>
<reference evidence="2" key="1">
    <citation type="submission" date="2023-03" db="EMBL/GenBank/DDBJ databases">
        <title>Massive genome expansion in bonnet fungi (Mycena s.s.) driven by repeated elements and novel gene families across ecological guilds.</title>
        <authorList>
            <consortium name="Lawrence Berkeley National Laboratory"/>
            <person name="Harder C.B."/>
            <person name="Miyauchi S."/>
            <person name="Viragh M."/>
            <person name="Kuo A."/>
            <person name="Thoen E."/>
            <person name="Andreopoulos B."/>
            <person name="Lu D."/>
            <person name="Skrede I."/>
            <person name="Drula E."/>
            <person name="Henrissat B."/>
            <person name="Morin E."/>
            <person name="Kohler A."/>
            <person name="Barry K."/>
            <person name="LaButti K."/>
            <person name="Morin E."/>
            <person name="Salamov A."/>
            <person name="Lipzen A."/>
            <person name="Mereny Z."/>
            <person name="Hegedus B."/>
            <person name="Baldrian P."/>
            <person name="Stursova M."/>
            <person name="Weitz H."/>
            <person name="Taylor A."/>
            <person name="Grigoriev I.V."/>
            <person name="Nagy L.G."/>
            <person name="Martin F."/>
            <person name="Kauserud H."/>
        </authorList>
    </citation>
    <scope>NUCLEOTIDE SEQUENCE</scope>
    <source>
        <strain evidence="2">9284</strain>
    </source>
</reference>
<keyword evidence="1" id="KW-0472">Membrane</keyword>
<evidence type="ECO:0000313" key="3">
    <source>
        <dbReference type="Proteomes" id="UP001221142"/>
    </source>
</evidence>